<dbReference type="AlphaFoldDB" id="A0AAI8VN44"/>
<dbReference type="EMBL" id="CAUWAG010000010">
    <property type="protein sequence ID" value="CAJ2507632.1"/>
    <property type="molecule type" value="Genomic_DNA"/>
</dbReference>
<protein>
    <submittedName>
        <fullName evidence="1">Uu.00g088180.m01.CDS01</fullName>
    </submittedName>
</protein>
<proteinExistence type="predicted"/>
<organism evidence="1 2">
    <name type="scientific">Anthostomella pinea</name>
    <dbReference type="NCBI Taxonomy" id="933095"/>
    <lineage>
        <taxon>Eukaryota</taxon>
        <taxon>Fungi</taxon>
        <taxon>Dikarya</taxon>
        <taxon>Ascomycota</taxon>
        <taxon>Pezizomycotina</taxon>
        <taxon>Sordariomycetes</taxon>
        <taxon>Xylariomycetidae</taxon>
        <taxon>Xylariales</taxon>
        <taxon>Xylariaceae</taxon>
        <taxon>Anthostomella</taxon>
    </lineage>
</organism>
<keyword evidence="2" id="KW-1185">Reference proteome</keyword>
<accession>A0AAI8VN44</accession>
<comment type="caution">
    <text evidence="1">The sequence shown here is derived from an EMBL/GenBank/DDBJ whole genome shotgun (WGS) entry which is preliminary data.</text>
</comment>
<gene>
    <name evidence="1" type="ORF">KHLLAP_LOCUS8100</name>
</gene>
<evidence type="ECO:0000313" key="2">
    <source>
        <dbReference type="Proteomes" id="UP001295740"/>
    </source>
</evidence>
<reference evidence="1" key="1">
    <citation type="submission" date="2023-10" db="EMBL/GenBank/DDBJ databases">
        <authorList>
            <person name="Hackl T."/>
        </authorList>
    </citation>
    <scope>NUCLEOTIDE SEQUENCE</scope>
</reference>
<evidence type="ECO:0000313" key="1">
    <source>
        <dbReference type="EMBL" id="CAJ2507632.1"/>
    </source>
</evidence>
<dbReference type="Proteomes" id="UP001295740">
    <property type="component" value="Unassembled WGS sequence"/>
</dbReference>
<name>A0AAI8VN44_9PEZI</name>
<sequence>MENLPSNAPRHPAPPTILFRDSDWAEAPNPSKLSVPDSSTFEVEYPVEVTWFFEKIENYTAQPYVFDVPTVDFLGYKDRQSKSVLFDAFYLFGRQLVPGDVEFMQREGWSLMRFVDTLIKTETGGAEDIFSRVFERQKRFKAAGLMWLPFLDGSGLTARAGTVPQALFESLPLYGESPEESPPYVLEDEVVKSEANVNVDIDELYEDAHEDQPPSILSSPLRRSNAPQFILDAQYLGILDNKYSSWYPWALEWSRPSPSLISLFADVLEAMTSLETLQWSIPPAYAAYLEKPFAERGLMFPSVKRLEPSAFSQILVPMCPNLETLENGGGYAWRGYWPERPDARYWKTNPSFLAQAALMSMPGINSLGLEGDLDERYQMRCGMEDDGTPVLEVSAPLIAPDSTHIALRLHEPDATQSAAPSALGVRFDGGPDCGNAYFGPEGREYKREVAQEGAEATERAAAMVMKTLPNLRGFAIGGRQANITRGPDGSVTVSWPWKGRMDEWLMEVVPAW</sequence>